<proteinExistence type="predicted"/>
<gene>
    <name evidence="1" type="ORF">RBB77_05670</name>
</gene>
<dbReference type="AlphaFoldDB" id="A0AAU7ZTV6"/>
<protein>
    <recommendedName>
        <fullName evidence="2">PIN domain-containing protein</fullName>
    </recommendedName>
</protein>
<name>A0AAU7ZTV6_9BACT</name>
<dbReference type="RefSeq" id="WP_353065467.1">
    <property type="nucleotide sequence ID" value="NZ_CP132942.1"/>
</dbReference>
<reference evidence="1" key="2">
    <citation type="journal article" date="2024" name="Environ. Microbiol.">
        <title>Genome analysis and description of Tunturibacter gen. nov. expands the diversity of Terriglobia in tundra soils.</title>
        <authorList>
            <person name="Messyasz A."/>
            <person name="Mannisto M.K."/>
            <person name="Kerkhof L.J."/>
            <person name="Haggblom M.M."/>
        </authorList>
    </citation>
    <scope>NUCLEOTIDE SEQUENCE</scope>
    <source>
        <strain evidence="1">X5P6</strain>
    </source>
</reference>
<organism evidence="1">
    <name type="scientific">Tunturiibacter psychrotolerans</name>
    <dbReference type="NCBI Taxonomy" id="3069686"/>
    <lineage>
        <taxon>Bacteria</taxon>
        <taxon>Pseudomonadati</taxon>
        <taxon>Acidobacteriota</taxon>
        <taxon>Terriglobia</taxon>
        <taxon>Terriglobales</taxon>
        <taxon>Acidobacteriaceae</taxon>
        <taxon>Tunturiibacter</taxon>
    </lineage>
</organism>
<sequence length="162" mass="18432">MRRYLLGVQCLLDIAKHADLPAERWMESAEERGIDMTDIYISAVSPMILLSALDKAPASGYIQQLRENVETIVQRFVDRKLIAPVTKEIADRWGKILPQPLTYNDDAGVTHKYTFHEKLVLATALEGIEGRPFVLVDRRQDAHRELNLDLEDPSEVGHDEQP</sequence>
<reference evidence="1" key="1">
    <citation type="submission" date="2023-08" db="EMBL/GenBank/DDBJ databases">
        <authorList>
            <person name="Messyasz A."/>
            <person name="Mannisto M.K."/>
            <person name="Kerkhof L.J."/>
            <person name="Haggblom M."/>
        </authorList>
    </citation>
    <scope>NUCLEOTIDE SEQUENCE</scope>
    <source>
        <strain evidence="1">X5P6</strain>
    </source>
</reference>
<evidence type="ECO:0000313" key="1">
    <source>
        <dbReference type="EMBL" id="XCB34382.1"/>
    </source>
</evidence>
<accession>A0AAU7ZTV6</accession>
<dbReference type="EMBL" id="CP132942">
    <property type="protein sequence ID" value="XCB34382.1"/>
    <property type="molecule type" value="Genomic_DNA"/>
</dbReference>
<dbReference type="KEGG" id="tpsc:RBB77_05670"/>
<evidence type="ECO:0008006" key="2">
    <source>
        <dbReference type="Google" id="ProtNLM"/>
    </source>
</evidence>